<name>A0A482WY07_LAOST</name>
<feature type="region of interest" description="Disordered" evidence="1">
    <location>
        <begin position="56"/>
        <end position="75"/>
    </location>
</feature>
<sequence length="75" mass="8832">MEVGRKRELMNMCVRKENDEEEAGLKKERWGERIDECGCEEEEEEECGFLFSKKGEKEKKKEEKEDGMKGGQRGK</sequence>
<dbReference type="EMBL" id="QKKF02022492">
    <property type="protein sequence ID" value="RZF38373.1"/>
    <property type="molecule type" value="Genomic_DNA"/>
</dbReference>
<organism evidence="2 3">
    <name type="scientific">Laodelphax striatellus</name>
    <name type="common">Small brown planthopper</name>
    <name type="synonym">Delphax striatella</name>
    <dbReference type="NCBI Taxonomy" id="195883"/>
    <lineage>
        <taxon>Eukaryota</taxon>
        <taxon>Metazoa</taxon>
        <taxon>Ecdysozoa</taxon>
        <taxon>Arthropoda</taxon>
        <taxon>Hexapoda</taxon>
        <taxon>Insecta</taxon>
        <taxon>Pterygota</taxon>
        <taxon>Neoptera</taxon>
        <taxon>Paraneoptera</taxon>
        <taxon>Hemiptera</taxon>
        <taxon>Auchenorrhyncha</taxon>
        <taxon>Fulgoroidea</taxon>
        <taxon>Delphacidae</taxon>
        <taxon>Criomorphinae</taxon>
        <taxon>Laodelphax</taxon>
    </lineage>
</organism>
<proteinExistence type="predicted"/>
<protein>
    <submittedName>
        <fullName evidence="2">Uncharacterized protein</fullName>
    </submittedName>
</protein>
<reference evidence="2 3" key="1">
    <citation type="journal article" date="2017" name="Gigascience">
        <title>Genome sequence of the small brown planthopper, Laodelphax striatellus.</title>
        <authorList>
            <person name="Zhu J."/>
            <person name="Jiang F."/>
            <person name="Wang X."/>
            <person name="Yang P."/>
            <person name="Bao Y."/>
            <person name="Zhao W."/>
            <person name="Wang W."/>
            <person name="Lu H."/>
            <person name="Wang Q."/>
            <person name="Cui N."/>
            <person name="Li J."/>
            <person name="Chen X."/>
            <person name="Luo L."/>
            <person name="Yu J."/>
            <person name="Kang L."/>
            <person name="Cui F."/>
        </authorList>
    </citation>
    <scope>NUCLEOTIDE SEQUENCE [LARGE SCALE GENOMIC DNA]</scope>
    <source>
        <strain evidence="2">Lst14</strain>
    </source>
</reference>
<accession>A0A482WY07</accession>
<evidence type="ECO:0000313" key="2">
    <source>
        <dbReference type="EMBL" id="RZF38373.1"/>
    </source>
</evidence>
<evidence type="ECO:0000256" key="1">
    <source>
        <dbReference type="SAM" id="MobiDB-lite"/>
    </source>
</evidence>
<evidence type="ECO:0000313" key="3">
    <source>
        <dbReference type="Proteomes" id="UP000291343"/>
    </source>
</evidence>
<dbReference type="Proteomes" id="UP000291343">
    <property type="component" value="Unassembled WGS sequence"/>
</dbReference>
<feature type="compositionally biased region" description="Basic and acidic residues" evidence="1">
    <location>
        <begin position="56"/>
        <end position="68"/>
    </location>
</feature>
<gene>
    <name evidence="2" type="ORF">LSTR_LSTR015441</name>
</gene>
<keyword evidence="3" id="KW-1185">Reference proteome</keyword>
<dbReference type="InParanoid" id="A0A482WY07"/>
<dbReference type="AlphaFoldDB" id="A0A482WY07"/>
<comment type="caution">
    <text evidence="2">The sequence shown here is derived from an EMBL/GenBank/DDBJ whole genome shotgun (WGS) entry which is preliminary data.</text>
</comment>